<sequence>SLDKSVLDLLKQQEELTKQSIELKKLDQSETTISSRMTVIKLEKTVDNIKKASLTKTVSREEVNRKLLSIQI</sequence>
<proteinExistence type="predicted"/>
<evidence type="ECO:0000313" key="1">
    <source>
        <dbReference type="EMBL" id="GAG85647.1"/>
    </source>
</evidence>
<dbReference type="AlphaFoldDB" id="X1BWY9"/>
<name>X1BWY9_9ZZZZ</name>
<protein>
    <submittedName>
        <fullName evidence="1">Uncharacterized protein</fullName>
    </submittedName>
</protein>
<reference evidence="1" key="1">
    <citation type="journal article" date="2014" name="Front. Microbiol.">
        <title>High frequency of phylogenetically diverse reductive dehalogenase-homologous genes in deep subseafloor sedimentary metagenomes.</title>
        <authorList>
            <person name="Kawai M."/>
            <person name="Futagami T."/>
            <person name="Toyoda A."/>
            <person name="Takaki Y."/>
            <person name="Nishi S."/>
            <person name="Hori S."/>
            <person name="Arai W."/>
            <person name="Tsubouchi T."/>
            <person name="Morono Y."/>
            <person name="Uchiyama I."/>
            <person name="Ito T."/>
            <person name="Fujiyama A."/>
            <person name="Inagaki F."/>
            <person name="Takami H."/>
        </authorList>
    </citation>
    <scope>NUCLEOTIDE SEQUENCE</scope>
    <source>
        <strain evidence="1">Expedition CK06-06</strain>
    </source>
</reference>
<gene>
    <name evidence="1" type="ORF">S01H4_28471</name>
</gene>
<dbReference type="EMBL" id="BART01014167">
    <property type="protein sequence ID" value="GAG85647.1"/>
    <property type="molecule type" value="Genomic_DNA"/>
</dbReference>
<organism evidence="1">
    <name type="scientific">marine sediment metagenome</name>
    <dbReference type="NCBI Taxonomy" id="412755"/>
    <lineage>
        <taxon>unclassified sequences</taxon>
        <taxon>metagenomes</taxon>
        <taxon>ecological metagenomes</taxon>
    </lineage>
</organism>
<comment type="caution">
    <text evidence="1">The sequence shown here is derived from an EMBL/GenBank/DDBJ whole genome shotgun (WGS) entry which is preliminary data.</text>
</comment>
<accession>X1BWY9</accession>
<feature type="non-terminal residue" evidence="1">
    <location>
        <position position="1"/>
    </location>
</feature>